<evidence type="ECO:0000313" key="4">
    <source>
        <dbReference type="Proteomes" id="UP000647339"/>
    </source>
</evidence>
<feature type="domain" description="DUF6291" evidence="2">
    <location>
        <begin position="7"/>
        <end position="84"/>
    </location>
</feature>
<dbReference type="InterPro" id="IPR046258">
    <property type="entry name" value="DUF6291"/>
</dbReference>
<dbReference type="Pfam" id="PF19808">
    <property type="entry name" value="DUF6291"/>
    <property type="match status" value="1"/>
</dbReference>
<sequence>MMSEKKSFVLYNDLIEVVKELPMEKRGELFTVILEFVNGENIEINDLLIKVVFAPIRQALIRDREKYESIVERNRENGKKGGRPAKPKEPSRFSGNPAKPKKADNDIDIDIDIDIDNDILSFHNQDPLPVQKATKDIASFFNITEMSNTKSYMAIGDFARCLFERGDLKDLAIQFNAYRKLKEANGFKHGWQKYIGTREEKYNNGAWCEKDWTKEKIEMSEDDKPKKLSYSIK</sequence>
<accession>A0ABQ1V379</accession>
<reference evidence="4" key="1">
    <citation type="journal article" date="2019" name="Int. J. Syst. Evol. Microbiol.">
        <title>The Global Catalogue of Microorganisms (GCM) 10K type strain sequencing project: providing services to taxonomists for standard genome sequencing and annotation.</title>
        <authorList>
            <consortium name="The Broad Institute Genomics Platform"/>
            <consortium name="The Broad Institute Genome Sequencing Center for Infectious Disease"/>
            <person name="Wu L."/>
            <person name="Ma J."/>
        </authorList>
    </citation>
    <scope>NUCLEOTIDE SEQUENCE [LARGE SCALE GENOMIC DNA]</scope>
    <source>
        <strain evidence="4">CGMCC 1.15407</strain>
    </source>
</reference>
<evidence type="ECO:0000256" key="1">
    <source>
        <dbReference type="SAM" id="MobiDB-lite"/>
    </source>
</evidence>
<evidence type="ECO:0000313" key="3">
    <source>
        <dbReference type="EMBL" id="GGF34434.1"/>
    </source>
</evidence>
<protein>
    <recommendedName>
        <fullName evidence="2">DUF6291 domain-containing protein</fullName>
    </recommendedName>
</protein>
<name>A0ABQ1V379_9BACT</name>
<organism evidence="3 4">
    <name type="scientific">Echinicola rosea</name>
    <dbReference type="NCBI Taxonomy" id="1807691"/>
    <lineage>
        <taxon>Bacteria</taxon>
        <taxon>Pseudomonadati</taxon>
        <taxon>Bacteroidota</taxon>
        <taxon>Cytophagia</taxon>
        <taxon>Cytophagales</taxon>
        <taxon>Cyclobacteriaceae</taxon>
        <taxon>Echinicola</taxon>
    </lineage>
</organism>
<gene>
    <name evidence="3" type="ORF">GCM10011339_23360</name>
</gene>
<dbReference type="Proteomes" id="UP000647339">
    <property type="component" value="Unassembled WGS sequence"/>
</dbReference>
<proteinExistence type="predicted"/>
<dbReference type="RefSeq" id="WP_137401850.1">
    <property type="nucleotide sequence ID" value="NZ_BMIU01000010.1"/>
</dbReference>
<feature type="region of interest" description="Disordered" evidence="1">
    <location>
        <begin position="72"/>
        <end position="104"/>
    </location>
</feature>
<evidence type="ECO:0000259" key="2">
    <source>
        <dbReference type="Pfam" id="PF19808"/>
    </source>
</evidence>
<dbReference type="EMBL" id="BMIU01000010">
    <property type="protein sequence ID" value="GGF34434.1"/>
    <property type="molecule type" value="Genomic_DNA"/>
</dbReference>
<comment type="caution">
    <text evidence="3">The sequence shown here is derived from an EMBL/GenBank/DDBJ whole genome shotgun (WGS) entry which is preliminary data.</text>
</comment>
<keyword evidence="4" id="KW-1185">Reference proteome</keyword>